<dbReference type="Gene3D" id="3.40.50.410">
    <property type="entry name" value="von Willebrand factor, type A domain"/>
    <property type="match status" value="1"/>
</dbReference>
<proteinExistence type="predicted"/>
<dbReference type="PROSITE" id="PS50234">
    <property type="entry name" value="VWFA"/>
    <property type="match status" value="1"/>
</dbReference>
<keyword evidence="4" id="KW-1185">Reference proteome</keyword>
<dbReference type="Proteomes" id="UP001165283">
    <property type="component" value="Unassembled WGS sequence"/>
</dbReference>
<gene>
    <name evidence="3" type="ORF">KDL28_20710</name>
</gene>
<dbReference type="CDD" id="cd00198">
    <property type="entry name" value="vWFA"/>
    <property type="match status" value="1"/>
</dbReference>
<dbReference type="Gene3D" id="2.60.40.3670">
    <property type="match status" value="1"/>
</dbReference>
<dbReference type="Gene3D" id="1.20.120.1690">
    <property type="match status" value="1"/>
</dbReference>
<reference evidence="3" key="1">
    <citation type="submission" date="2021-04" db="EMBL/GenBank/DDBJ databases">
        <title>Pseudonocardia sp. nov., isolated from sandy soil of mangrove forest.</title>
        <authorList>
            <person name="Zan Z."/>
            <person name="Huang R."/>
            <person name="Liu W."/>
        </authorList>
    </citation>
    <scope>NUCLEOTIDE SEQUENCE</scope>
    <source>
        <strain evidence="3">S2-4</strain>
    </source>
</reference>
<protein>
    <submittedName>
        <fullName evidence="3">VWA domain-containing protein</fullName>
    </submittedName>
</protein>
<evidence type="ECO:0000313" key="4">
    <source>
        <dbReference type="Proteomes" id="UP001165283"/>
    </source>
</evidence>
<comment type="caution">
    <text evidence="3">The sequence shown here is derived from an EMBL/GenBank/DDBJ whole genome shotgun (WGS) entry which is preliminary data.</text>
</comment>
<evidence type="ECO:0000259" key="2">
    <source>
        <dbReference type="PROSITE" id="PS50234"/>
    </source>
</evidence>
<accession>A0ABT1A3F7</accession>
<sequence length="432" mass="45300">MSAPQPSFSVEVDQNPYLHVGATQVDAIVTVTASGAGSAAGATGGAVEIIVVDCSASMSGGKIHAAREATAAAVGQIRDGVEFAVVAGTHDAAQIYPRTGTATADATTRREAANAARRLRAGGGTSIGVWLTLARRIAERHPGAVRHAILLTDGQNGEPPEVLERVLAECAGGFVCDCRGVGTDWDVEELRRISSALLGGFEFIREPADLADDFARMMSTAMAKGLADVELRLWTPKGSRVRFVKQVDPDISDLTDRRTESGRPGAPAAQGDYPLGVWGDETRIYHVCLEVPAQAVGAEMLAGRVSLRRSGASDVLGQGMVKAIWTDDPGLSTRISRQVAHFTGQARLADSIQVGLAALRDGDERTATARLGEAVRLATESGNDGTARLLERVVLVEDAPTGSVRLRAGVDKADAMSLDTRSTKTVRVRGTG</sequence>
<dbReference type="InterPro" id="IPR036465">
    <property type="entry name" value="vWFA_dom_sf"/>
</dbReference>
<feature type="region of interest" description="Disordered" evidence="1">
    <location>
        <begin position="253"/>
        <end position="272"/>
    </location>
</feature>
<dbReference type="PANTHER" id="PTHR45737:SF6">
    <property type="entry name" value="VON WILLEBRAND FACTOR A DOMAIN-CONTAINING PROTEIN 5A"/>
    <property type="match status" value="1"/>
</dbReference>
<name>A0ABT1A3F7_9PSEU</name>
<dbReference type="InterPro" id="IPR041176">
    <property type="entry name" value="VWA_3_C"/>
</dbReference>
<dbReference type="Pfam" id="PF13768">
    <property type="entry name" value="VWA_3"/>
    <property type="match status" value="1"/>
</dbReference>
<feature type="domain" description="VWFA" evidence="2">
    <location>
        <begin position="49"/>
        <end position="226"/>
    </location>
</feature>
<dbReference type="SUPFAM" id="SSF53300">
    <property type="entry name" value="vWA-like"/>
    <property type="match status" value="1"/>
</dbReference>
<dbReference type="PANTHER" id="PTHR45737">
    <property type="entry name" value="VON WILLEBRAND FACTOR A DOMAIN-CONTAINING PROTEIN 5A"/>
    <property type="match status" value="1"/>
</dbReference>
<dbReference type="SMART" id="SM00327">
    <property type="entry name" value="VWA"/>
    <property type="match status" value="1"/>
</dbReference>
<dbReference type="InterPro" id="IPR002035">
    <property type="entry name" value="VWF_A"/>
</dbReference>
<evidence type="ECO:0000256" key="1">
    <source>
        <dbReference type="SAM" id="MobiDB-lite"/>
    </source>
</evidence>
<dbReference type="Pfam" id="PF18571">
    <property type="entry name" value="VWA_3_C"/>
    <property type="match status" value="1"/>
</dbReference>
<dbReference type="RefSeq" id="WP_252441137.1">
    <property type="nucleotide sequence ID" value="NZ_JAGSOV010000042.1"/>
</dbReference>
<organism evidence="3 4">
    <name type="scientific">Pseudonocardia humida</name>
    <dbReference type="NCBI Taxonomy" id="2800819"/>
    <lineage>
        <taxon>Bacteria</taxon>
        <taxon>Bacillati</taxon>
        <taxon>Actinomycetota</taxon>
        <taxon>Actinomycetes</taxon>
        <taxon>Pseudonocardiales</taxon>
        <taxon>Pseudonocardiaceae</taxon>
        <taxon>Pseudonocardia</taxon>
    </lineage>
</organism>
<evidence type="ECO:0000313" key="3">
    <source>
        <dbReference type="EMBL" id="MCO1657483.1"/>
    </source>
</evidence>
<dbReference type="EMBL" id="JAGSOV010000042">
    <property type="protein sequence ID" value="MCO1657483.1"/>
    <property type="molecule type" value="Genomic_DNA"/>
</dbReference>